<dbReference type="AlphaFoldDB" id="A0A133UZB0"/>
<organism evidence="1 2">
    <name type="scientific">candidate division MSBL1 archaeon SCGC-AAA259O05</name>
    <dbReference type="NCBI Taxonomy" id="1698271"/>
    <lineage>
        <taxon>Archaea</taxon>
        <taxon>Methanobacteriati</taxon>
        <taxon>Methanobacteriota</taxon>
        <taxon>candidate division MSBL1</taxon>
    </lineage>
</organism>
<dbReference type="Proteomes" id="UP000070344">
    <property type="component" value="Unassembled WGS sequence"/>
</dbReference>
<protein>
    <submittedName>
        <fullName evidence="1">Uncharacterized protein</fullName>
    </submittedName>
</protein>
<evidence type="ECO:0000313" key="2">
    <source>
        <dbReference type="Proteomes" id="UP000070344"/>
    </source>
</evidence>
<reference evidence="1 2" key="1">
    <citation type="journal article" date="2016" name="Sci. Rep.">
        <title>Metabolic traits of an uncultured archaeal lineage -MSBL1- from brine pools of the Red Sea.</title>
        <authorList>
            <person name="Mwirichia R."/>
            <person name="Alam I."/>
            <person name="Rashid M."/>
            <person name="Vinu M."/>
            <person name="Ba-Alawi W."/>
            <person name="Anthony Kamau A."/>
            <person name="Kamanda Ngugi D."/>
            <person name="Goker M."/>
            <person name="Klenk H.P."/>
            <person name="Bajic V."/>
            <person name="Stingl U."/>
        </authorList>
    </citation>
    <scope>NUCLEOTIDE SEQUENCE [LARGE SCALE GENOMIC DNA]</scope>
    <source>
        <strain evidence="1">SCGC-AAA259O05</strain>
    </source>
</reference>
<dbReference type="EMBL" id="LHXV01000084">
    <property type="protein sequence ID" value="KXA99509.1"/>
    <property type="molecule type" value="Genomic_DNA"/>
</dbReference>
<accession>A0A133UZB0</accession>
<comment type="caution">
    <text evidence="1">The sequence shown here is derived from an EMBL/GenBank/DDBJ whole genome shotgun (WGS) entry which is preliminary data.</text>
</comment>
<proteinExistence type="predicted"/>
<evidence type="ECO:0000313" key="1">
    <source>
        <dbReference type="EMBL" id="KXA99509.1"/>
    </source>
</evidence>
<sequence length="85" mass="10241">MHETRAETDERGKDRLPYWNIVTEEKYSKKAVKKAVRNWLERKGYEFDIRVIPPDEAEGSGLFEKLEELEKKDFDSMDYERLEDI</sequence>
<name>A0A133UZB0_9EURY</name>
<gene>
    <name evidence="1" type="ORF">AKJ41_05295</name>
</gene>
<keyword evidence="2" id="KW-1185">Reference proteome</keyword>